<dbReference type="Proteomes" id="UP000622797">
    <property type="component" value="Unassembled WGS sequence"/>
</dbReference>
<sequence length="321" mass="36665">MDPFNGLSPEIRIMILGQIASHANASRLIRASPIMHSQYTSSKSSPLHVFLTNMAGTGNDYHDILQDALGIIYLNDSWNDKQLIPYCARQWTMKNFPSPFLRADTNTIATLRRLSARICQHVEDYINKATSPFPPAAYLGIPQTSCIGGIVAKRLTVDDLTWTELYRFFRAFIKYEILCKIHHPRIERSMDRGQYRNLSRDSTLGLSSLDYESLHCVNAYIQAVYDGLFAGCSNTWSREVYETSSTPSKKRRGKSLLYPDKLHFSSHTFFDELPLPYGYGNISTNLSHLGLNLLTHLLRPAFRKEQKNEILRTWLYSVSAE</sequence>
<reference evidence="1" key="2">
    <citation type="submission" date="2020-05" db="EMBL/GenBank/DDBJ databases">
        <authorList>
            <person name="Kim H.-S."/>
            <person name="Proctor R.H."/>
            <person name="Brown D.W."/>
        </authorList>
    </citation>
    <scope>NUCLEOTIDE SEQUENCE</scope>
    <source>
        <strain evidence="1">NRRL 20472</strain>
    </source>
</reference>
<name>A0A8H4XET4_9HYPO</name>
<accession>A0A8H4XET4</accession>
<dbReference type="OrthoDB" id="5099332at2759"/>
<protein>
    <submittedName>
        <fullName evidence="1">Uncharacterized protein</fullName>
    </submittedName>
</protein>
<gene>
    <name evidence="1" type="ORF">FSARC_1610</name>
</gene>
<dbReference type="AlphaFoldDB" id="A0A8H4XET4"/>
<dbReference type="EMBL" id="JABEXW010000087">
    <property type="protein sequence ID" value="KAF4971611.1"/>
    <property type="molecule type" value="Genomic_DNA"/>
</dbReference>
<proteinExistence type="predicted"/>
<comment type="caution">
    <text evidence="1">The sequence shown here is derived from an EMBL/GenBank/DDBJ whole genome shotgun (WGS) entry which is preliminary data.</text>
</comment>
<keyword evidence="2" id="KW-1185">Reference proteome</keyword>
<reference evidence="1" key="1">
    <citation type="journal article" date="2020" name="BMC Genomics">
        <title>Correction to: Identification and distribution of gene clusters required for synthesis of sphingolipid metabolism inhibitors in diverse species of the filamentous fungus Fusarium.</title>
        <authorList>
            <person name="Kim H.S."/>
            <person name="Lohmar J.M."/>
            <person name="Busman M."/>
            <person name="Brown D.W."/>
            <person name="Naumann T.A."/>
            <person name="Divon H.H."/>
            <person name="Lysoe E."/>
            <person name="Uhlig S."/>
            <person name="Proctor R.H."/>
        </authorList>
    </citation>
    <scope>NUCLEOTIDE SEQUENCE</scope>
    <source>
        <strain evidence="1">NRRL 20472</strain>
    </source>
</reference>
<evidence type="ECO:0000313" key="2">
    <source>
        <dbReference type="Proteomes" id="UP000622797"/>
    </source>
</evidence>
<organism evidence="1 2">
    <name type="scientific">Fusarium sarcochroum</name>
    <dbReference type="NCBI Taxonomy" id="1208366"/>
    <lineage>
        <taxon>Eukaryota</taxon>
        <taxon>Fungi</taxon>
        <taxon>Dikarya</taxon>
        <taxon>Ascomycota</taxon>
        <taxon>Pezizomycotina</taxon>
        <taxon>Sordariomycetes</taxon>
        <taxon>Hypocreomycetidae</taxon>
        <taxon>Hypocreales</taxon>
        <taxon>Nectriaceae</taxon>
        <taxon>Fusarium</taxon>
        <taxon>Fusarium lateritium species complex</taxon>
    </lineage>
</organism>
<evidence type="ECO:0000313" key="1">
    <source>
        <dbReference type="EMBL" id="KAF4971611.1"/>
    </source>
</evidence>